<dbReference type="EMBL" id="JANFAV010000002">
    <property type="protein sequence ID" value="MCW6534067.1"/>
    <property type="molecule type" value="Genomic_DNA"/>
</dbReference>
<accession>A0AA41Z4U4</accession>
<protein>
    <recommendedName>
        <fullName evidence="2">Uridine phosphorylase</fullName>
        <ecNumber evidence="1">2.4.2.3</ecNumber>
    </recommendedName>
</protein>
<comment type="catalytic activity">
    <reaction evidence="3">
        <text>uridine + phosphate = alpha-D-ribose 1-phosphate + uracil</text>
        <dbReference type="Rhea" id="RHEA:24388"/>
        <dbReference type="ChEBI" id="CHEBI:16704"/>
        <dbReference type="ChEBI" id="CHEBI:17568"/>
        <dbReference type="ChEBI" id="CHEBI:43474"/>
        <dbReference type="ChEBI" id="CHEBI:57720"/>
        <dbReference type="EC" id="2.4.2.3"/>
    </reaction>
</comment>
<evidence type="ECO:0000259" key="4">
    <source>
        <dbReference type="Pfam" id="PF01048"/>
    </source>
</evidence>
<dbReference type="PANTHER" id="PTHR43691">
    <property type="entry name" value="URIDINE PHOSPHORYLASE"/>
    <property type="match status" value="1"/>
</dbReference>
<organism evidence="5 6">
    <name type="scientific">Sphingomonas lycopersici</name>
    <dbReference type="NCBI Taxonomy" id="2951807"/>
    <lineage>
        <taxon>Bacteria</taxon>
        <taxon>Pseudomonadati</taxon>
        <taxon>Pseudomonadota</taxon>
        <taxon>Alphaproteobacteria</taxon>
        <taxon>Sphingomonadales</taxon>
        <taxon>Sphingomonadaceae</taxon>
        <taxon>Sphingomonas</taxon>
    </lineage>
</organism>
<feature type="domain" description="Nucleoside phosphorylase" evidence="4">
    <location>
        <begin position="18"/>
        <end position="228"/>
    </location>
</feature>
<evidence type="ECO:0000313" key="5">
    <source>
        <dbReference type="EMBL" id="MCW6534067.1"/>
    </source>
</evidence>
<reference evidence="5" key="1">
    <citation type="submission" date="2022-06" db="EMBL/GenBank/DDBJ databases">
        <title>Sphingomonas sp. nov. isolated from rhizosphere soil of tomato.</title>
        <authorList>
            <person name="Dong H."/>
            <person name="Gao R."/>
        </authorList>
    </citation>
    <scope>NUCLEOTIDE SEQUENCE</scope>
    <source>
        <strain evidence="5">MMSM24</strain>
    </source>
</reference>
<dbReference type="PANTHER" id="PTHR43691:SF11">
    <property type="entry name" value="FI09636P-RELATED"/>
    <property type="match status" value="1"/>
</dbReference>
<dbReference type="SUPFAM" id="SSF53167">
    <property type="entry name" value="Purine and uridine phosphorylases"/>
    <property type="match status" value="1"/>
</dbReference>
<keyword evidence="6" id="KW-1185">Reference proteome</keyword>
<dbReference type="Pfam" id="PF01048">
    <property type="entry name" value="PNP_UDP_1"/>
    <property type="match status" value="1"/>
</dbReference>
<dbReference type="EC" id="2.4.2.3" evidence="1"/>
<proteinExistence type="predicted"/>
<comment type="caution">
    <text evidence="5">The sequence shown here is derived from an EMBL/GenBank/DDBJ whole genome shotgun (WGS) entry which is preliminary data.</text>
</comment>
<dbReference type="GO" id="GO:0009116">
    <property type="term" value="P:nucleoside metabolic process"/>
    <property type="evidence" value="ECO:0007669"/>
    <property type="project" value="InterPro"/>
</dbReference>
<dbReference type="GO" id="GO:0004850">
    <property type="term" value="F:uridine phosphorylase activity"/>
    <property type="evidence" value="ECO:0007669"/>
    <property type="project" value="UniProtKB-EC"/>
</dbReference>
<dbReference type="Proteomes" id="UP001165565">
    <property type="component" value="Unassembled WGS sequence"/>
</dbReference>
<gene>
    <name evidence="5" type="ORF">NEE01_04640</name>
</gene>
<evidence type="ECO:0000256" key="1">
    <source>
        <dbReference type="ARBA" id="ARBA00011888"/>
    </source>
</evidence>
<dbReference type="Gene3D" id="3.40.50.1580">
    <property type="entry name" value="Nucleoside phosphorylase domain"/>
    <property type="match status" value="1"/>
</dbReference>
<dbReference type="CDD" id="cd17767">
    <property type="entry name" value="UP_EcUdp-like"/>
    <property type="match status" value="1"/>
</dbReference>
<dbReference type="RefSeq" id="WP_179515438.1">
    <property type="nucleotide sequence ID" value="NZ_JANFAV010000002.1"/>
</dbReference>
<dbReference type="GO" id="GO:0005829">
    <property type="term" value="C:cytosol"/>
    <property type="evidence" value="ECO:0007669"/>
    <property type="project" value="TreeGrafter"/>
</dbReference>
<evidence type="ECO:0000313" key="6">
    <source>
        <dbReference type="Proteomes" id="UP001165565"/>
    </source>
</evidence>
<evidence type="ECO:0000256" key="3">
    <source>
        <dbReference type="ARBA" id="ARBA00048447"/>
    </source>
</evidence>
<dbReference type="InterPro" id="IPR000845">
    <property type="entry name" value="Nucleoside_phosphorylase_d"/>
</dbReference>
<dbReference type="InterPro" id="IPR035994">
    <property type="entry name" value="Nucleoside_phosphorylase_sf"/>
</dbReference>
<evidence type="ECO:0000256" key="2">
    <source>
        <dbReference type="ARBA" id="ARBA00021980"/>
    </source>
</evidence>
<name>A0AA41Z4U4_9SPHN</name>
<sequence length="245" mass="26129">MTKRAWYIGCDQSEIAERVLLIGDPARVARLAAQLDEVHWVKENRGLRTISGFHKGVRVTASAFGMGGPIATIALHELANLGATTFLRIGTSMALPPVELGEFLIATEAWGQDGASIAYGGTGDPVPAADALVAQLRQSVADHGLPSRAGRFASFDGFYRDMFSIDPDTQARVAAVREDMLRQGVLVTDMETAPLFTAARALGVRAGSLCVATVDSNTQRKIADDEMATLERRLFDAALDALVAA</sequence>
<dbReference type="AlphaFoldDB" id="A0AA41Z4U4"/>